<dbReference type="OMA" id="QEDTNIC"/>
<organism evidence="1 2">
    <name type="scientific">Bodo saltans</name>
    <name type="common">Flagellated protozoan</name>
    <dbReference type="NCBI Taxonomy" id="75058"/>
    <lineage>
        <taxon>Eukaryota</taxon>
        <taxon>Discoba</taxon>
        <taxon>Euglenozoa</taxon>
        <taxon>Kinetoplastea</taxon>
        <taxon>Metakinetoplastina</taxon>
        <taxon>Eubodonida</taxon>
        <taxon>Bodonidae</taxon>
        <taxon>Bodo</taxon>
    </lineage>
</organism>
<dbReference type="OrthoDB" id="48130at2759"/>
<dbReference type="InterPro" id="IPR039169">
    <property type="entry name" value="Abitram"/>
</dbReference>
<evidence type="ECO:0000313" key="1">
    <source>
        <dbReference type="EMBL" id="CUE71574.1"/>
    </source>
</evidence>
<dbReference type="AlphaFoldDB" id="A0A0S4ILQ4"/>
<dbReference type="EMBL" id="CYKH01000110">
    <property type="protein sequence ID" value="CUE71574.1"/>
    <property type="molecule type" value="Genomic_DNA"/>
</dbReference>
<dbReference type="PANTHER" id="PTHR13651">
    <property type="entry name" value="PROTEIN ABITRAM"/>
    <property type="match status" value="1"/>
</dbReference>
<proteinExistence type="predicted"/>
<evidence type="ECO:0008006" key="3">
    <source>
        <dbReference type="Google" id="ProtNLM"/>
    </source>
</evidence>
<gene>
    <name evidence="1" type="ORF">BSAL_53415</name>
</gene>
<dbReference type="Gene3D" id="2.40.50.100">
    <property type="match status" value="1"/>
</dbReference>
<dbReference type="SUPFAM" id="SSF51230">
    <property type="entry name" value="Single hybrid motif"/>
    <property type="match status" value="1"/>
</dbReference>
<reference evidence="2" key="1">
    <citation type="submission" date="2015-09" db="EMBL/GenBank/DDBJ databases">
        <authorList>
            <consortium name="Pathogen Informatics"/>
        </authorList>
    </citation>
    <scope>NUCLEOTIDE SEQUENCE [LARGE SCALE GENOMIC DNA]</scope>
    <source>
        <strain evidence="2">Lake Konstanz</strain>
    </source>
</reference>
<dbReference type="VEuPathDB" id="TriTrypDB:BSAL_53415"/>
<sequence>MQEDGEGESTKAVVTVPPFPVLSPLPKSFTFFTERYFSQYVIRNCKGIEGNNVRLLVHSNGLCLVCLDPSHFLVKNRSSNVISGLSHSLKKDRSEPIRPQGKRKKNAVLCQRDMVICFVDVVIEAAEPQVTVDNTDGSVVSPPPVVAATKQIRVPACVDGLVLEINPYLAKQPSLLQCCPLTEGYIAIVNPHAKMRFDELERISIATSGEVALDGD</sequence>
<keyword evidence="2" id="KW-1185">Reference proteome</keyword>
<name>A0A0S4ILQ4_BODSA</name>
<dbReference type="Proteomes" id="UP000051952">
    <property type="component" value="Unassembled WGS sequence"/>
</dbReference>
<evidence type="ECO:0000313" key="2">
    <source>
        <dbReference type="Proteomes" id="UP000051952"/>
    </source>
</evidence>
<protein>
    <recommendedName>
        <fullName evidence="3">Protein Abitram</fullName>
    </recommendedName>
</protein>
<dbReference type="PANTHER" id="PTHR13651:SF0">
    <property type="entry name" value="PROTEIN ABITRAM"/>
    <property type="match status" value="1"/>
</dbReference>
<dbReference type="GO" id="GO:0005634">
    <property type="term" value="C:nucleus"/>
    <property type="evidence" value="ECO:0007669"/>
    <property type="project" value="TreeGrafter"/>
</dbReference>
<accession>A0A0S4ILQ4</accession>
<dbReference type="InterPro" id="IPR011053">
    <property type="entry name" value="Single_hybrid_motif"/>
</dbReference>